<dbReference type="AlphaFoldDB" id="A0A6A4MF09"/>
<dbReference type="SUPFAM" id="SSF49723">
    <property type="entry name" value="Lipase/lipooxygenase domain (PLAT/LH2 domain)"/>
    <property type="match status" value="1"/>
</dbReference>
<accession>A0A6A4MF09</accession>
<reference evidence="3 4" key="1">
    <citation type="journal article" date="2019" name="Genome Biol. Evol.">
        <title>The Rhododendron genome and chromosomal organization provide insight into shared whole-genome duplications across the heath family (Ericaceae).</title>
        <authorList>
            <person name="Soza V.L."/>
            <person name="Lindsley D."/>
            <person name="Waalkes A."/>
            <person name="Ramage E."/>
            <person name="Patwardhan R.P."/>
            <person name="Burton J.N."/>
            <person name="Adey A."/>
            <person name="Kumar A."/>
            <person name="Qiu R."/>
            <person name="Shendure J."/>
            <person name="Hall B."/>
        </authorList>
    </citation>
    <scope>NUCLEOTIDE SEQUENCE [LARGE SCALE GENOMIC DNA]</scope>
    <source>
        <strain evidence="3">RSF 1966-606</strain>
    </source>
</reference>
<dbReference type="PROSITE" id="PS50095">
    <property type="entry name" value="PLAT"/>
    <property type="match status" value="1"/>
</dbReference>
<dbReference type="InterPro" id="IPR001024">
    <property type="entry name" value="PLAT/LH2_dom"/>
</dbReference>
<dbReference type="Proteomes" id="UP000428333">
    <property type="component" value="Linkage Group LG02"/>
</dbReference>
<name>A0A6A4MF09_9ERIC</name>
<evidence type="ECO:0000259" key="2">
    <source>
        <dbReference type="PROSITE" id="PS50095"/>
    </source>
</evidence>
<organism evidence="3 4">
    <name type="scientific">Rhododendron williamsianum</name>
    <dbReference type="NCBI Taxonomy" id="262921"/>
    <lineage>
        <taxon>Eukaryota</taxon>
        <taxon>Viridiplantae</taxon>
        <taxon>Streptophyta</taxon>
        <taxon>Embryophyta</taxon>
        <taxon>Tracheophyta</taxon>
        <taxon>Spermatophyta</taxon>
        <taxon>Magnoliopsida</taxon>
        <taxon>eudicotyledons</taxon>
        <taxon>Gunneridae</taxon>
        <taxon>Pentapetalae</taxon>
        <taxon>asterids</taxon>
        <taxon>Ericales</taxon>
        <taxon>Ericaceae</taxon>
        <taxon>Ericoideae</taxon>
        <taxon>Rhodoreae</taxon>
        <taxon>Rhododendron</taxon>
    </lineage>
</organism>
<evidence type="ECO:0000313" key="3">
    <source>
        <dbReference type="EMBL" id="KAE9465007.1"/>
    </source>
</evidence>
<dbReference type="PANTHER" id="PTHR31718">
    <property type="entry name" value="PLAT DOMAIN-CONTAINING PROTEIN"/>
    <property type="match status" value="1"/>
</dbReference>
<sequence>MLLSMDSGNHAIVLLHALLRDENFSTGIVLLHALLYGLRQSRLGASKILNECVYTFYVQTGSGIKSGTDSAISVVLGDSQGRSVWVPNLRSWGLMGHSHDYFERGNLDIFTGLGPCVGAPLCRLNLTSDGSGGHHGWYCDFVEVTSTGPHKDCSQSIFYVDQWLATDAPPFELTAVIDGCDERLDGPAKAGAFVVGSKPVGSASE</sequence>
<keyword evidence="4" id="KW-1185">Reference proteome</keyword>
<dbReference type="PANTHER" id="PTHR31718:SF47">
    <property type="entry name" value="OS06G0206401 PROTEIN"/>
    <property type="match status" value="1"/>
</dbReference>
<evidence type="ECO:0000313" key="4">
    <source>
        <dbReference type="Proteomes" id="UP000428333"/>
    </source>
</evidence>
<dbReference type="InterPro" id="IPR010417">
    <property type="entry name" value="Embryo-specific_ATS3"/>
</dbReference>
<proteinExistence type="predicted"/>
<dbReference type="InterPro" id="IPR036392">
    <property type="entry name" value="PLAT/LH2_dom_sf"/>
</dbReference>
<feature type="domain" description="PLAT" evidence="2">
    <location>
        <begin position="52"/>
        <end position="178"/>
    </location>
</feature>
<protein>
    <recommendedName>
        <fullName evidence="2">PLAT domain-containing protein</fullName>
    </recommendedName>
</protein>
<dbReference type="Pfam" id="PF06232">
    <property type="entry name" value="ATS3"/>
    <property type="match status" value="1"/>
</dbReference>
<comment type="caution">
    <text evidence="3">The sequence shown here is derived from an EMBL/GenBank/DDBJ whole genome shotgun (WGS) entry which is preliminary data.</text>
</comment>
<dbReference type="EMBL" id="QEFC01000308">
    <property type="protein sequence ID" value="KAE9465007.1"/>
    <property type="molecule type" value="Genomic_DNA"/>
</dbReference>
<dbReference type="OrthoDB" id="5322100at2759"/>
<feature type="non-terminal residue" evidence="3">
    <location>
        <position position="1"/>
    </location>
</feature>
<gene>
    <name evidence="3" type="ORF">C3L33_03075</name>
</gene>
<dbReference type="Gene3D" id="2.60.60.20">
    <property type="entry name" value="PLAT/LH2 domain"/>
    <property type="match status" value="1"/>
</dbReference>
<comment type="caution">
    <text evidence="1">Lacks conserved residue(s) required for the propagation of feature annotation.</text>
</comment>
<evidence type="ECO:0000256" key="1">
    <source>
        <dbReference type="PROSITE-ProRule" id="PRU00152"/>
    </source>
</evidence>